<dbReference type="Gene3D" id="2.60.120.200">
    <property type="match status" value="7"/>
</dbReference>
<reference evidence="5 6" key="1">
    <citation type="submission" date="2020-07" db="EMBL/GenBank/DDBJ databases">
        <title>Sequencing the genomes of 1000 actinobacteria strains.</title>
        <authorList>
            <person name="Klenk H.-P."/>
        </authorList>
    </citation>
    <scope>NUCLEOTIDE SEQUENCE [LARGE SCALE GENOMIC DNA]</scope>
    <source>
        <strain evidence="5 6">DSM 26487</strain>
    </source>
</reference>
<dbReference type="GO" id="GO:0004222">
    <property type="term" value="F:metalloendopeptidase activity"/>
    <property type="evidence" value="ECO:0007669"/>
    <property type="project" value="TreeGrafter"/>
</dbReference>
<dbReference type="InterPro" id="IPR006558">
    <property type="entry name" value="LamG-like"/>
</dbReference>
<dbReference type="NCBIfam" id="NF033679">
    <property type="entry name" value="DNRLRE_dom"/>
    <property type="match status" value="1"/>
</dbReference>
<proteinExistence type="predicted"/>
<comment type="caution">
    <text evidence="5">The sequence shown here is derived from an EMBL/GenBank/DDBJ whole genome shotgun (WGS) entry which is preliminary data.</text>
</comment>
<keyword evidence="1" id="KW-0732">Signal</keyword>
<dbReference type="GO" id="GO:0005615">
    <property type="term" value="C:extracellular space"/>
    <property type="evidence" value="ECO:0007669"/>
    <property type="project" value="TreeGrafter"/>
</dbReference>
<feature type="domain" description="LamG-like jellyroll fold" evidence="4">
    <location>
        <begin position="930"/>
        <end position="1085"/>
    </location>
</feature>
<name>A0A7Z0DHQ4_9ACTN</name>
<dbReference type="SMART" id="SM00560">
    <property type="entry name" value="LamGL"/>
    <property type="match status" value="2"/>
</dbReference>
<dbReference type="SUPFAM" id="SSF49899">
    <property type="entry name" value="Concanavalin A-like lectins/glucanases"/>
    <property type="match status" value="7"/>
</dbReference>
<dbReference type="RefSeq" id="WP_179656412.1">
    <property type="nucleotide sequence ID" value="NZ_JACBZR010000001.1"/>
</dbReference>
<evidence type="ECO:0000256" key="1">
    <source>
        <dbReference type="ARBA" id="ARBA00022729"/>
    </source>
</evidence>
<evidence type="ECO:0000256" key="3">
    <source>
        <dbReference type="SAM" id="MobiDB-lite"/>
    </source>
</evidence>
<dbReference type="InterPro" id="IPR043543">
    <property type="entry name" value="PAPPA/PAPPA2"/>
</dbReference>
<dbReference type="Pfam" id="PF13385">
    <property type="entry name" value="Laminin_G_3"/>
    <property type="match status" value="7"/>
</dbReference>
<dbReference type="PANTHER" id="PTHR46130">
    <property type="entry name" value="LAMGL DOMAIN-CONTAINING PROTEIN"/>
    <property type="match status" value="1"/>
</dbReference>
<evidence type="ECO:0000313" key="5">
    <source>
        <dbReference type="EMBL" id="NYI75722.1"/>
    </source>
</evidence>
<gene>
    <name evidence="5" type="ORF">BJ988_000370</name>
</gene>
<evidence type="ECO:0000256" key="2">
    <source>
        <dbReference type="ARBA" id="ARBA00023157"/>
    </source>
</evidence>
<feature type="domain" description="LamG-like jellyroll fold" evidence="4">
    <location>
        <begin position="709"/>
        <end position="843"/>
    </location>
</feature>
<feature type="region of interest" description="Disordered" evidence="3">
    <location>
        <begin position="2221"/>
        <end position="2246"/>
    </location>
</feature>
<dbReference type="GO" id="GO:0006508">
    <property type="term" value="P:proteolysis"/>
    <property type="evidence" value="ECO:0007669"/>
    <property type="project" value="TreeGrafter"/>
</dbReference>
<dbReference type="GO" id="GO:0007166">
    <property type="term" value="P:cell surface receptor signaling pathway"/>
    <property type="evidence" value="ECO:0007669"/>
    <property type="project" value="TreeGrafter"/>
</dbReference>
<dbReference type="Proteomes" id="UP000564496">
    <property type="component" value="Unassembled WGS sequence"/>
</dbReference>
<keyword evidence="6" id="KW-1185">Reference proteome</keyword>
<evidence type="ECO:0000259" key="4">
    <source>
        <dbReference type="SMART" id="SM00560"/>
    </source>
</evidence>
<organism evidence="5 6">
    <name type="scientific">Nocardioides panzhihuensis</name>
    <dbReference type="NCBI Taxonomy" id="860243"/>
    <lineage>
        <taxon>Bacteria</taxon>
        <taxon>Bacillati</taxon>
        <taxon>Actinomycetota</taxon>
        <taxon>Actinomycetes</taxon>
        <taxon>Propionibacteriales</taxon>
        <taxon>Nocardioidaceae</taxon>
        <taxon>Nocardioides</taxon>
    </lineage>
</organism>
<sequence>MTTENTLVTATPEGPLRAVVSLEPVRVRDGGDGDWVDIDTDLVDGPGGMLKAASVNGTVVVSDGGAKGSVVASYAPFRVQGSKGDRAAYELLAPFDLPEPSLDGPTATYVDVIPGVDLVVEAKPAGFSYFFVVNTRAAAQSPKLAELRIPLRLNGLKPKASAGGTAFVDADGRRVVWSGTPMMWDAKGGEVARDSGEEATDGPAPSDQVAVFDAVASDTEMVLKPDVSLLASKKTTLPVVIDPATSQPTRNGWTAVWSNYPTKSFWQTEHSLGAGYEGWEQNKKVRSYFRFPITSALKGTRVLSAAMNVKQIHAAQCAEHPTQVYRTDPIGTATTWNRQPARGALQDTRYSYAGCGSGSNWVGWNVKYGMQNIADQGVSSGTFMIRGKDESNKYAWKQFDDDGAHLEISYMPYPNTSKTYLKDSSGSVACGSSTDPAIVTSTDIQLGAEVSIRSAKDKLYGAFRIENTGTGGTAAQVAPTGKESGQVSWVSRTVSNGHKYRVYSRARVYLNSAKSSHLESKSTSGWCYFRVDTSAPKAPKLTSSNFPECAAEAPSTCPHTGTRVGGTGTFTVDAPDTDVVKYQWWVVGPASGEPTSKTSVTTTGGAAKTFSFTPKKTGLRKIQAQAFDEAGFGGASATYEFYVAANEPVADWTFDNEAARGANTGRDPSTGTLSLGGATISDLGRADDGLRFTGGAPATTTVAGVSTTQDFSVAAWVRVSTSESATLIAATSATGDAFELGYDAGSRKWVAGRRSSTETRQASSNAVADVGQWAHLAATYQASSKTVTLYVNGVKNGTATYTAAAESVEGWQLGCGNSALNAPGCANGMVDQVGIWDVAIGDPDVTARLKLDSETREETSTAADWDMAADTSTAGVITDRSFGAKLAVSGAGSNYLAGALDGAVTVPALTLPGEPGQQVKMPQSPVASSTSFTVGALVRIPDGSRAAVIAQQTSTNTAAWTLGYRPTSDGVMQFYFRMAASDSASAGVSEVRLNVDSLNDFNAVTGVYDATNNVIKLYLNGQAFADDDGSEFSPRAEDAFTTPWQARGAFSLGNGTANQSLGGPQAPFAGDIARIKLFAGAMTADAIEKGGDGVTPPFEAPVITPIDTEKVIDVDFADGVINERVAGLAARTSGAPGFGTDATVSAAGPTGVMQVDGVSDAVSFAVDPWAQMSGGFTVECVFKIETTLPVSSERDLCANKESGGFGIFVEGSDLRTNAFIGGSYQVVSTPAEADRWYHALSVWDGTTLAFYVNGVRVGETAAGGALGAPASTARNFVIGGDSGPNNAIQFRSPPASFAHAAVYSRGVSASEATTMAASWKTPPPADAAVAPLETTKKLDVDFAGGVPNERAESLEPRTWGTPAYWTDETVSAEGPTQVMRVDGVDDAVSFETDPWAELSGGFTFECVFRIETTLPVSSRHDLCSSKEAGGFAISVEGSDIRVMAHIGGTYQSASTPADAPAVSNRWYHVASVWDGATLALYVNGTRVAETPATGPLTPPTEVARRIVIGGDSGMHQSVSFPAPPSSFAHAGVYARAASATEVAEIAAKWETPDAPVVPPLETTMKLDVDFAGDAPNEHAQGLPAQVWGTPTYWTDDQVAVGGPMRVMRVDGVDDAVSFADNPWPALAGGFTFECVFRIETTLPVSSQRDLCSSKENGGFAISVEGSEIRAAAHIGGTYRRAATPADAPAVSNRWYHVASVWDGTTLALYVNGARVSETAAAGPLTPPAEVARKVMIGGDPGSSGGVSFPAPPSSFAHAGLYARAASTAEVAEIAGKWETPDTPVVPPLETTAKLDVNFAGDTPNEHAQGLSAQVWGAPAYWTDHQVSTGGPSRVLRVDGVDDGVSFADDPWPALAGGFTFECVFRIETTLPVSSQRDLCSSKENGGFAINIVGSDLRAVAHVGGTYRVVSTPAEVSVASNRWYHVASVWDGATLALYINGTRVAETAASGALRPPEEVARHIMIGGDAGSGPGVSTPAPPSSFAHAGVYARAASDAEVAEIAAKWETPANPVVPPLETSTKLDVDFAGGTPNENSRDLPARIWDAPTYWTDDQISVGGPTQVMRADGVNDGVSFDFDAWADLSGGFTFECVFRVETALPVQSQSHLCSGMESGGIGISFLGSALRVSAHIGGAYRVASTPTDVSFSSDQWYHVASVWDGHTLALYVNGTRVAAIAAAGKFTPPTELARKIMIGGDPGASGGVSLPTPASFAHVAMHARPASATEVGETAAEWNTAPAASPNQEGTG</sequence>
<accession>A0A7Z0DHQ4</accession>
<dbReference type="InterPro" id="IPR013320">
    <property type="entry name" value="ConA-like_dom_sf"/>
</dbReference>
<dbReference type="PANTHER" id="PTHR46130:SF3">
    <property type="entry name" value="CHROMOSOME UNDETERMINED SCAFFOLD_33, WHOLE GENOME SHOTGUN SEQUENCE"/>
    <property type="match status" value="1"/>
</dbReference>
<evidence type="ECO:0000313" key="6">
    <source>
        <dbReference type="Proteomes" id="UP000564496"/>
    </source>
</evidence>
<keyword evidence="2" id="KW-1015">Disulfide bond</keyword>
<dbReference type="EMBL" id="JACBZR010000001">
    <property type="protein sequence ID" value="NYI75722.1"/>
    <property type="molecule type" value="Genomic_DNA"/>
</dbReference>
<protein>
    <recommendedName>
        <fullName evidence="4">LamG-like jellyroll fold domain-containing protein</fullName>
    </recommendedName>
</protein>